<proteinExistence type="predicted"/>
<dbReference type="EnsemblPlants" id="OGLUM12G16980.1">
    <property type="protein sequence ID" value="OGLUM12G16980.1"/>
    <property type="gene ID" value="OGLUM12G16980"/>
</dbReference>
<feature type="region of interest" description="Disordered" evidence="1">
    <location>
        <begin position="1"/>
        <end position="75"/>
    </location>
</feature>
<feature type="compositionally biased region" description="Basic and acidic residues" evidence="1">
    <location>
        <begin position="66"/>
        <end position="75"/>
    </location>
</feature>
<organism evidence="2">
    <name type="scientific">Oryza glumipatula</name>
    <dbReference type="NCBI Taxonomy" id="40148"/>
    <lineage>
        <taxon>Eukaryota</taxon>
        <taxon>Viridiplantae</taxon>
        <taxon>Streptophyta</taxon>
        <taxon>Embryophyta</taxon>
        <taxon>Tracheophyta</taxon>
        <taxon>Spermatophyta</taxon>
        <taxon>Magnoliopsida</taxon>
        <taxon>Liliopsida</taxon>
        <taxon>Poales</taxon>
        <taxon>Poaceae</taxon>
        <taxon>BOP clade</taxon>
        <taxon>Oryzoideae</taxon>
        <taxon>Oryzeae</taxon>
        <taxon>Oryzinae</taxon>
        <taxon>Oryza</taxon>
    </lineage>
</organism>
<protein>
    <submittedName>
        <fullName evidence="2">Uncharacterized protein</fullName>
    </submittedName>
</protein>
<dbReference type="AlphaFoldDB" id="A0A0E0BTZ0"/>
<dbReference type="Gramene" id="OGLUM12G16980.1">
    <property type="protein sequence ID" value="OGLUM12G16980.1"/>
    <property type="gene ID" value="OGLUM12G16980"/>
</dbReference>
<name>A0A0E0BTZ0_9ORYZ</name>
<dbReference type="Proteomes" id="UP000026961">
    <property type="component" value="Chromosome 12"/>
</dbReference>
<evidence type="ECO:0000256" key="1">
    <source>
        <dbReference type="SAM" id="MobiDB-lite"/>
    </source>
</evidence>
<accession>A0A0E0BTZ0</accession>
<evidence type="ECO:0000313" key="3">
    <source>
        <dbReference type="Proteomes" id="UP000026961"/>
    </source>
</evidence>
<dbReference type="HOGENOM" id="CLU_2675085_0_0_1"/>
<sequence length="75" mass="8208">MRGPDPPTTALDLASPTSDGARRRMPGRMATGEREREEWRWTPAMGGRPSSSFSRPPATGEASDGGGERERPLRR</sequence>
<feature type="compositionally biased region" description="Low complexity" evidence="1">
    <location>
        <begin position="48"/>
        <end position="57"/>
    </location>
</feature>
<keyword evidence="3" id="KW-1185">Reference proteome</keyword>
<evidence type="ECO:0000313" key="2">
    <source>
        <dbReference type="EnsemblPlants" id="OGLUM12G16980.1"/>
    </source>
</evidence>
<reference evidence="2" key="2">
    <citation type="submission" date="2018-05" db="EMBL/GenBank/DDBJ databases">
        <title>OgluRS3 (Oryza glumaepatula Reference Sequence Version 3).</title>
        <authorList>
            <person name="Zhang J."/>
            <person name="Kudrna D."/>
            <person name="Lee S."/>
            <person name="Talag J."/>
            <person name="Welchert J."/>
            <person name="Wing R.A."/>
        </authorList>
    </citation>
    <scope>NUCLEOTIDE SEQUENCE [LARGE SCALE GENOMIC DNA]</scope>
</reference>
<reference evidence="2" key="1">
    <citation type="submission" date="2015-04" db="UniProtKB">
        <authorList>
            <consortium name="EnsemblPlants"/>
        </authorList>
    </citation>
    <scope>IDENTIFICATION</scope>
</reference>
<feature type="compositionally biased region" description="Basic and acidic residues" evidence="1">
    <location>
        <begin position="31"/>
        <end position="40"/>
    </location>
</feature>